<dbReference type="EMBL" id="BLZA01000018">
    <property type="protein sequence ID" value="GHJ86509.1"/>
    <property type="molecule type" value="Genomic_DNA"/>
</dbReference>
<reference evidence="1" key="1">
    <citation type="submission" date="2020-07" db="EMBL/GenBank/DDBJ databases">
        <title>Draft Genome Sequence of a Deep-Sea Yeast, Naganishia (Cryptococcus) liquefaciens strain N6.</title>
        <authorList>
            <person name="Han Y.W."/>
            <person name="Kajitani R."/>
            <person name="Morimoto H."/>
            <person name="Parhat M."/>
            <person name="Tsubouchi H."/>
            <person name="Bakenova O."/>
            <person name="Ogata M."/>
            <person name="Argunhan B."/>
            <person name="Aoki R."/>
            <person name="Kajiwara S."/>
            <person name="Itoh T."/>
            <person name="Iwasaki H."/>
        </authorList>
    </citation>
    <scope>NUCLEOTIDE SEQUENCE</scope>
    <source>
        <strain evidence="1">N6</strain>
    </source>
</reference>
<dbReference type="Proteomes" id="UP000620104">
    <property type="component" value="Unassembled WGS sequence"/>
</dbReference>
<evidence type="ECO:0000313" key="2">
    <source>
        <dbReference type="Proteomes" id="UP000620104"/>
    </source>
</evidence>
<gene>
    <name evidence="1" type="ORF">NliqN6_2911</name>
</gene>
<accession>A0A8H3TUQ6</accession>
<evidence type="ECO:0000313" key="1">
    <source>
        <dbReference type="EMBL" id="GHJ86509.1"/>
    </source>
</evidence>
<proteinExistence type="predicted"/>
<dbReference type="AlphaFoldDB" id="A0A8H3TUQ6"/>
<protein>
    <submittedName>
        <fullName evidence="1">Uncharacterized protein</fullName>
    </submittedName>
</protein>
<keyword evidence="2" id="KW-1185">Reference proteome</keyword>
<comment type="caution">
    <text evidence="1">The sequence shown here is derived from an EMBL/GenBank/DDBJ whole genome shotgun (WGS) entry which is preliminary data.</text>
</comment>
<organism evidence="1 2">
    <name type="scientific">Naganishia liquefaciens</name>
    <dbReference type="NCBI Taxonomy" id="104408"/>
    <lineage>
        <taxon>Eukaryota</taxon>
        <taxon>Fungi</taxon>
        <taxon>Dikarya</taxon>
        <taxon>Basidiomycota</taxon>
        <taxon>Agaricomycotina</taxon>
        <taxon>Tremellomycetes</taxon>
        <taxon>Filobasidiales</taxon>
        <taxon>Filobasidiaceae</taxon>
        <taxon>Naganishia</taxon>
    </lineage>
</organism>
<name>A0A8H3TUQ6_9TREE</name>
<dbReference type="OrthoDB" id="2306919at2759"/>
<sequence length="148" mass="16806">MSTTTSTPESIASTLLARQPYPPLCPKSVYDPALTQTINDLDAAPLVTAVLHLANDDLEGCHVIVQEMEGQPTANLLHATLHRREGDYWNSKYWYARTTHPTVKRAEANAFVDLCEKVKNGRSNGDELEEKQWDEMKRIVEWVLKNER</sequence>